<keyword evidence="3" id="KW-0804">Transcription</keyword>
<feature type="domain" description="SIS" evidence="5">
    <location>
        <begin position="152"/>
        <end position="289"/>
    </location>
</feature>
<dbReference type="GO" id="GO:0003677">
    <property type="term" value="F:DNA binding"/>
    <property type="evidence" value="ECO:0007669"/>
    <property type="project" value="UniProtKB-KW"/>
</dbReference>
<dbReference type="SUPFAM" id="SSF46689">
    <property type="entry name" value="Homeodomain-like"/>
    <property type="match status" value="1"/>
</dbReference>
<evidence type="ECO:0000256" key="2">
    <source>
        <dbReference type="ARBA" id="ARBA00023125"/>
    </source>
</evidence>
<keyword evidence="2" id="KW-0238">DNA-binding</keyword>
<dbReference type="Gene3D" id="1.10.10.10">
    <property type="entry name" value="Winged helix-like DNA-binding domain superfamily/Winged helix DNA-binding domain"/>
    <property type="match status" value="1"/>
</dbReference>
<dbReference type="InterPro" id="IPR036388">
    <property type="entry name" value="WH-like_DNA-bd_sf"/>
</dbReference>
<keyword evidence="1" id="KW-0805">Transcription regulation</keyword>
<accession>A0AAP4X028</accession>
<dbReference type="GO" id="GO:1901135">
    <property type="term" value="P:carbohydrate derivative metabolic process"/>
    <property type="evidence" value="ECO:0007669"/>
    <property type="project" value="InterPro"/>
</dbReference>
<dbReference type="InterPro" id="IPR001347">
    <property type="entry name" value="SIS_dom"/>
</dbReference>
<dbReference type="SUPFAM" id="SSF53697">
    <property type="entry name" value="SIS domain"/>
    <property type="match status" value="1"/>
</dbReference>
<proteinExistence type="predicted"/>
<dbReference type="PROSITE" id="PS51071">
    <property type="entry name" value="HTH_RPIR"/>
    <property type="match status" value="1"/>
</dbReference>
<dbReference type="Pfam" id="PF01418">
    <property type="entry name" value="HTH_6"/>
    <property type="match status" value="1"/>
</dbReference>
<evidence type="ECO:0000313" key="6">
    <source>
        <dbReference type="EMBL" id="MDO6673749.1"/>
    </source>
</evidence>
<dbReference type="GO" id="GO:0003700">
    <property type="term" value="F:DNA-binding transcription factor activity"/>
    <property type="evidence" value="ECO:0007669"/>
    <property type="project" value="InterPro"/>
</dbReference>
<reference evidence="6" key="1">
    <citation type="submission" date="2023-07" db="EMBL/GenBank/DDBJ databases">
        <title>Genome content predicts the carbon catabolic preferences of heterotrophic bacteria.</title>
        <authorList>
            <person name="Gralka M."/>
        </authorList>
    </citation>
    <scope>NUCLEOTIDE SEQUENCE</scope>
    <source>
        <strain evidence="6">C2R13</strain>
    </source>
</reference>
<dbReference type="AlphaFoldDB" id="A0AAP4X028"/>
<dbReference type="InterPro" id="IPR047640">
    <property type="entry name" value="RpiR-like"/>
</dbReference>
<evidence type="ECO:0000313" key="7">
    <source>
        <dbReference type="Proteomes" id="UP001170481"/>
    </source>
</evidence>
<dbReference type="RefSeq" id="WP_303595474.1">
    <property type="nucleotide sequence ID" value="NZ_JAUORK010000032.1"/>
</dbReference>
<dbReference type="Gene3D" id="3.40.50.10490">
    <property type="entry name" value="Glucose-6-phosphate isomerase like protein, domain 1"/>
    <property type="match status" value="1"/>
</dbReference>
<organism evidence="6 7">
    <name type="scientific">Cobetia amphilecti</name>
    <dbReference type="NCBI Taxonomy" id="1055104"/>
    <lineage>
        <taxon>Bacteria</taxon>
        <taxon>Pseudomonadati</taxon>
        <taxon>Pseudomonadota</taxon>
        <taxon>Gammaproteobacteria</taxon>
        <taxon>Oceanospirillales</taxon>
        <taxon>Halomonadaceae</taxon>
        <taxon>Cobetia</taxon>
    </lineage>
</organism>
<feature type="domain" description="HTH rpiR-type" evidence="4">
    <location>
        <begin position="26"/>
        <end position="102"/>
    </location>
</feature>
<dbReference type="InterPro" id="IPR009057">
    <property type="entry name" value="Homeodomain-like_sf"/>
</dbReference>
<sequence length="310" mass="32997">MPPSSRAPGPASPDSPPETLEGLKQLLAAIDRREVEIRLGASSRRVLAVLIESPQRTAVSSISQLAELTGVNASTFSRLAQRLGYEGFSRFQDVFRQAVTDGEHFYSQQASQLLARDADSSAMAQLARLGRQESANILSMLERVDAAAFEAATTLLAEAPRVRLHGMRQFNSLALFMAYGLGMLRPDVAPLDASRQGVADALAQLSAGDVLVVASCFPYTPSVVACAEVAVKRGVVVIALTDSASSPLAPLARHSFHVPNHSLFYSNSMSAFMFLAEGLLSEVASKLGEAGVASLKQREAIITELGGARR</sequence>
<evidence type="ECO:0000259" key="4">
    <source>
        <dbReference type="PROSITE" id="PS51071"/>
    </source>
</evidence>
<protein>
    <submittedName>
        <fullName evidence="6">MurR/RpiR family transcriptional regulator</fullName>
    </submittedName>
</protein>
<dbReference type="InterPro" id="IPR046348">
    <property type="entry name" value="SIS_dom_sf"/>
</dbReference>
<name>A0AAP4X028_9GAMM</name>
<evidence type="ECO:0000259" key="5">
    <source>
        <dbReference type="PROSITE" id="PS51464"/>
    </source>
</evidence>
<comment type="caution">
    <text evidence="6">The sequence shown here is derived from an EMBL/GenBank/DDBJ whole genome shotgun (WGS) entry which is preliminary data.</text>
</comment>
<dbReference type="EMBL" id="JAUORK010000032">
    <property type="protein sequence ID" value="MDO6673749.1"/>
    <property type="molecule type" value="Genomic_DNA"/>
</dbReference>
<dbReference type="GO" id="GO:0097367">
    <property type="term" value="F:carbohydrate derivative binding"/>
    <property type="evidence" value="ECO:0007669"/>
    <property type="project" value="InterPro"/>
</dbReference>
<gene>
    <name evidence="6" type="ORF">Q4535_16715</name>
</gene>
<dbReference type="InterPro" id="IPR035472">
    <property type="entry name" value="RpiR-like_SIS"/>
</dbReference>
<evidence type="ECO:0000256" key="1">
    <source>
        <dbReference type="ARBA" id="ARBA00023015"/>
    </source>
</evidence>
<dbReference type="PANTHER" id="PTHR30514">
    <property type="entry name" value="GLUCOKINASE"/>
    <property type="match status" value="1"/>
</dbReference>
<dbReference type="Pfam" id="PF01380">
    <property type="entry name" value="SIS"/>
    <property type="match status" value="1"/>
</dbReference>
<dbReference type="PROSITE" id="PS51464">
    <property type="entry name" value="SIS"/>
    <property type="match status" value="1"/>
</dbReference>
<evidence type="ECO:0000256" key="3">
    <source>
        <dbReference type="ARBA" id="ARBA00023163"/>
    </source>
</evidence>
<dbReference type="Proteomes" id="UP001170481">
    <property type="component" value="Unassembled WGS sequence"/>
</dbReference>
<dbReference type="PANTHER" id="PTHR30514:SF18">
    <property type="entry name" value="RPIR-FAMILY TRANSCRIPTIONAL REGULATOR"/>
    <property type="match status" value="1"/>
</dbReference>
<dbReference type="InterPro" id="IPR000281">
    <property type="entry name" value="HTH_RpiR"/>
</dbReference>
<dbReference type="CDD" id="cd05013">
    <property type="entry name" value="SIS_RpiR"/>
    <property type="match status" value="1"/>
</dbReference>